<evidence type="ECO:0000313" key="7">
    <source>
        <dbReference type="Proteomes" id="UP000504637"/>
    </source>
</evidence>
<keyword evidence="7" id="KW-1185">Reference proteome</keyword>
<comment type="similarity">
    <text evidence="1">Belongs to the protein-tyrosine phosphatase family. Non-receptor class dual specificity subfamily.</text>
</comment>
<dbReference type="InterPro" id="IPR003595">
    <property type="entry name" value="Tyr_Pase_cat"/>
</dbReference>
<dbReference type="GO" id="GO:0005634">
    <property type="term" value="C:nucleus"/>
    <property type="evidence" value="ECO:0007669"/>
    <property type="project" value="TreeGrafter"/>
</dbReference>
<evidence type="ECO:0000256" key="3">
    <source>
        <dbReference type="ARBA" id="ARBA00022801"/>
    </source>
</evidence>
<sequence>MWEFAHLSDHFKDINSLDLVPRTAASAGVAGGRLFIGGIGALHEEPDPLPARRITHVLSVLDHDVREKRPLTGYRHLWLQVEDSPEENLLRHFEKTNAFIASGLKSRSRSSQRDGERDGGEGDGGVFVHCAMGVSRSATIVCAYLMWEGKCSTKEALEQLREGRSCCRPNDGFMKQLEVYEKILRAESEGERESIYGEWVKQQYSHDRERLEMETRRSKL</sequence>
<dbReference type="PROSITE" id="PS00383">
    <property type="entry name" value="TYR_PHOSPHATASE_1"/>
    <property type="match status" value="1"/>
</dbReference>
<proteinExistence type="inferred from homology"/>
<evidence type="ECO:0000256" key="2">
    <source>
        <dbReference type="ARBA" id="ARBA00013064"/>
    </source>
</evidence>
<dbReference type="OrthoDB" id="10252009at2759"/>
<dbReference type="SMART" id="SM00404">
    <property type="entry name" value="PTPc_motif"/>
    <property type="match status" value="1"/>
</dbReference>
<dbReference type="Pfam" id="PF00782">
    <property type="entry name" value="DSPc"/>
    <property type="match status" value="1"/>
</dbReference>
<dbReference type="InterPro" id="IPR000387">
    <property type="entry name" value="Tyr_Pase_dom"/>
</dbReference>
<reference evidence="8" key="2">
    <citation type="submission" date="2020-04" db="EMBL/GenBank/DDBJ databases">
        <authorList>
            <consortium name="NCBI Genome Project"/>
        </authorList>
    </citation>
    <scope>NUCLEOTIDE SEQUENCE</scope>
    <source>
        <strain evidence="8">CBS 342.82</strain>
    </source>
</reference>
<keyword evidence="3" id="KW-0378">Hydrolase</keyword>
<dbReference type="PROSITE" id="PS50054">
    <property type="entry name" value="TYR_PHOSPHATASE_DUAL"/>
    <property type="match status" value="1"/>
</dbReference>
<dbReference type="PANTHER" id="PTHR45848:SF4">
    <property type="entry name" value="DUAL SPECIFICITY PROTEIN PHOSPHATASE 12"/>
    <property type="match status" value="1"/>
</dbReference>
<dbReference type="InterPro" id="IPR016130">
    <property type="entry name" value="Tyr_Pase_AS"/>
</dbReference>
<evidence type="ECO:0000259" key="6">
    <source>
        <dbReference type="PROSITE" id="PS50056"/>
    </source>
</evidence>
<dbReference type="InterPro" id="IPR000340">
    <property type="entry name" value="Dual-sp_phosphatase_cat-dom"/>
</dbReference>
<dbReference type="PROSITE" id="PS50056">
    <property type="entry name" value="TYR_PHOSPHATASE_2"/>
    <property type="match status" value="1"/>
</dbReference>
<dbReference type="InterPro" id="IPR029021">
    <property type="entry name" value="Prot-tyrosine_phosphatase-like"/>
</dbReference>
<feature type="domain" description="Tyrosine specific protein phosphatases" evidence="6">
    <location>
        <begin position="102"/>
        <end position="164"/>
    </location>
</feature>
<dbReference type="EC" id="3.1.3.48" evidence="2"/>
<dbReference type="InterPro" id="IPR020422">
    <property type="entry name" value="TYR_PHOSPHATASE_DUAL_dom"/>
</dbReference>
<gene>
    <name evidence="8" type="ORF">K489DRAFT_319758</name>
</gene>
<dbReference type="GeneID" id="54359208"/>
<dbReference type="Gene3D" id="3.90.190.10">
    <property type="entry name" value="Protein tyrosine phosphatase superfamily"/>
    <property type="match status" value="1"/>
</dbReference>
<organism evidence="8">
    <name type="scientific">Dissoconium aciculare CBS 342.82</name>
    <dbReference type="NCBI Taxonomy" id="1314786"/>
    <lineage>
        <taxon>Eukaryota</taxon>
        <taxon>Fungi</taxon>
        <taxon>Dikarya</taxon>
        <taxon>Ascomycota</taxon>
        <taxon>Pezizomycotina</taxon>
        <taxon>Dothideomycetes</taxon>
        <taxon>Dothideomycetidae</taxon>
        <taxon>Mycosphaerellales</taxon>
        <taxon>Dissoconiaceae</taxon>
        <taxon>Dissoconium</taxon>
    </lineage>
</organism>
<reference evidence="8" key="3">
    <citation type="submission" date="2025-08" db="UniProtKB">
        <authorList>
            <consortium name="RefSeq"/>
        </authorList>
    </citation>
    <scope>IDENTIFICATION</scope>
    <source>
        <strain evidence="8">CBS 342.82</strain>
    </source>
</reference>
<dbReference type="AlphaFoldDB" id="A0A6J3M5I5"/>
<keyword evidence="4" id="KW-0904">Protein phosphatase</keyword>
<dbReference type="SUPFAM" id="SSF52799">
    <property type="entry name" value="(Phosphotyrosine protein) phosphatases II"/>
    <property type="match status" value="1"/>
</dbReference>
<dbReference type="GO" id="GO:0008138">
    <property type="term" value="F:protein tyrosine/serine/threonine phosphatase activity"/>
    <property type="evidence" value="ECO:0007669"/>
    <property type="project" value="TreeGrafter"/>
</dbReference>
<evidence type="ECO:0000259" key="5">
    <source>
        <dbReference type="PROSITE" id="PS50054"/>
    </source>
</evidence>
<evidence type="ECO:0000256" key="1">
    <source>
        <dbReference type="ARBA" id="ARBA00008601"/>
    </source>
</evidence>
<dbReference type="SMART" id="SM00195">
    <property type="entry name" value="DSPc"/>
    <property type="match status" value="1"/>
</dbReference>
<dbReference type="Proteomes" id="UP000504637">
    <property type="component" value="Unplaced"/>
</dbReference>
<evidence type="ECO:0000256" key="4">
    <source>
        <dbReference type="ARBA" id="ARBA00022912"/>
    </source>
</evidence>
<dbReference type="GO" id="GO:0004725">
    <property type="term" value="F:protein tyrosine phosphatase activity"/>
    <property type="evidence" value="ECO:0007669"/>
    <property type="project" value="UniProtKB-EC"/>
</dbReference>
<evidence type="ECO:0000313" key="8">
    <source>
        <dbReference type="RefSeq" id="XP_033460179.1"/>
    </source>
</evidence>
<dbReference type="RefSeq" id="XP_033460179.1">
    <property type="nucleotide sequence ID" value="XM_033601408.1"/>
</dbReference>
<reference evidence="8" key="1">
    <citation type="submission" date="2020-01" db="EMBL/GenBank/DDBJ databases">
        <authorList>
            <consortium name="DOE Joint Genome Institute"/>
            <person name="Haridas S."/>
            <person name="Albert R."/>
            <person name="Binder M."/>
            <person name="Bloem J."/>
            <person name="Labutti K."/>
            <person name="Salamov A."/>
            <person name="Andreopoulos B."/>
            <person name="Baker S.E."/>
            <person name="Barry K."/>
            <person name="Bills G."/>
            <person name="Bluhm B.H."/>
            <person name="Cannon C."/>
            <person name="Castanera R."/>
            <person name="Culley D.E."/>
            <person name="Daum C."/>
            <person name="Ezra D."/>
            <person name="Gonzalez J.B."/>
            <person name="Henrissat B."/>
            <person name="Kuo A."/>
            <person name="Liang C."/>
            <person name="Lipzen A."/>
            <person name="Lutzoni F."/>
            <person name="Magnuson J."/>
            <person name="Mondo S."/>
            <person name="Nolan M."/>
            <person name="Ohm R."/>
            <person name="Pangilinan J."/>
            <person name="Park H.-J."/>
            <person name="Ramirez L."/>
            <person name="Alfaro M."/>
            <person name="Sun H."/>
            <person name="Tritt A."/>
            <person name="Yoshinaga Y."/>
            <person name="Zwiers L.-H."/>
            <person name="Turgeon B.G."/>
            <person name="Goodwin S.B."/>
            <person name="Spatafora J.W."/>
            <person name="Crous P.W."/>
            <person name="Grigoriev I.V."/>
        </authorList>
    </citation>
    <scope>NUCLEOTIDE SEQUENCE</scope>
    <source>
        <strain evidence="8">CBS 342.82</strain>
    </source>
</reference>
<feature type="domain" description="Tyrosine-protein phosphatase" evidence="5">
    <location>
        <begin position="24"/>
        <end position="186"/>
    </location>
</feature>
<accession>A0A6J3M5I5</accession>
<name>A0A6J3M5I5_9PEZI</name>
<dbReference type="PANTHER" id="PTHR45848">
    <property type="entry name" value="DUAL SPECIFICITY PROTEIN PHOSPHATASE 12 FAMILY MEMBER"/>
    <property type="match status" value="1"/>
</dbReference>
<protein>
    <recommendedName>
        <fullName evidence="2">protein-tyrosine-phosphatase</fullName>
        <ecNumber evidence="2">3.1.3.48</ecNumber>
    </recommendedName>
</protein>